<dbReference type="EMBL" id="JH993987">
    <property type="protein sequence ID" value="ELQ75129.1"/>
    <property type="molecule type" value="Genomic_DNA"/>
</dbReference>
<sequence>MESKNFSAIQIKTRWFGLKIYSDKPICNRSLLSPDIFTTASLRCIIFNLKSSNDVAKFTFQNEVITINEYDQCELYDLFDMIISEIKNMIDFQEIRMFMDQMDVLQDGEKSKYYNECYCLGCGHPSIYTTDQNIHKSTNDRLVSTFLEIRHIMDKLDMKISDYFNKKNKFTKRKTKLMKTCSAISLFFSIIQNTLQTNFDVDEMVGCLSITEWSASDVLWIDSSHGPLIPNPTNMFLDCVFRLAYAVLGEECISIHVERKNVKPAFAMVTFLLIGFCEELLKSG</sequence>
<organism evidence="1 2">
    <name type="scientific">Trachipleistophora hominis</name>
    <name type="common">Microsporidian parasite</name>
    <dbReference type="NCBI Taxonomy" id="72359"/>
    <lineage>
        <taxon>Eukaryota</taxon>
        <taxon>Fungi</taxon>
        <taxon>Fungi incertae sedis</taxon>
        <taxon>Microsporidia</taxon>
        <taxon>Pleistophoridae</taxon>
        <taxon>Trachipleistophora</taxon>
    </lineage>
</organism>
<protein>
    <submittedName>
        <fullName evidence="1">Uncharacterized protein</fullName>
    </submittedName>
</protein>
<dbReference type="InParanoid" id="L7JUM6"/>
<proteinExistence type="predicted"/>
<dbReference type="HOGENOM" id="CLU_980671_0_0_1"/>
<evidence type="ECO:0000313" key="2">
    <source>
        <dbReference type="Proteomes" id="UP000011185"/>
    </source>
</evidence>
<dbReference type="Proteomes" id="UP000011185">
    <property type="component" value="Unassembled WGS sequence"/>
</dbReference>
<gene>
    <name evidence="1" type="ORF">THOM_1930</name>
</gene>
<name>L7JUM6_TRAHO</name>
<evidence type="ECO:0000313" key="1">
    <source>
        <dbReference type="EMBL" id="ELQ75129.1"/>
    </source>
</evidence>
<dbReference type="AlphaFoldDB" id="L7JUM6"/>
<dbReference type="VEuPathDB" id="MicrosporidiaDB:THOM_1930"/>
<accession>L7JUM6</accession>
<reference evidence="1 2" key="1">
    <citation type="journal article" date="2012" name="PLoS Pathog.">
        <title>The genome of the obligate intracellular parasite Trachipleistophora hominis: new insights into microsporidian genome dynamics and reductive evolution.</title>
        <authorList>
            <person name="Heinz E."/>
            <person name="Williams T.A."/>
            <person name="Nakjang S."/>
            <person name="Noel C.J."/>
            <person name="Swan D.C."/>
            <person name="Goldberg A.V."/>
            <person name="Harris S.R."/>
            <person name="Weinmaier T."/>
            <person name="Markert S."/>
            <person name="Becher D."/>
            <person name="Bernhardt J."/>
            <person name="Dagan T."/>
            <person name="Hacker C."/>
            <person name="Lucocq J.M."/>
            <person name="Schweder T."/>
            <person name="Rattei T."/>
            <person name="Hall N."/>
            <person name="Hirt R.P."/>
            <person name="Embley T.M."/>
        </authorList>
    </citation>
    <scope>NUCLEOTIDE SEQUENCE [LARGE SCALE GENOMIC DNA]</scope>
</reference>
<keyword evidence="2" id="KW-1185">Reference proteome</keyword>